<organism evidence="3">
    <name type="scientific">Salpingoeca rosetta (strain ATCC 50818 / BSB-021)</name>
    <dbReference type="NCBI Taxonomy" id="946362"/>
    <lineage>
        <taxon>Eukaryota</taxon>
        <taxon>Choanoflagellata</taxon>
        <taxon>Craspedida</taxon>
        <taxon>Salpingoecidae</taxon>
        <taxon>Salpingoeca</taxon>
    </lineage>
</organism>
<dbReference type="RefSeq" id="XP_004987726.1">
    <property type="nucleotide sequence ID" value="XM_004987669.1"/>
</dbReference>
<evidence type="ECO:0000256" key="1">
    <source>
        <dbReference type="SAM" id="SignalP"/>
    </source>
</evidence>
<dbReference type="AlphaFoldDB" id="F2UST2"/>
<protein>
    <submittedName>
        <fullName evidence="2">Uncharacterized protein</fullName>
    </submittedName>
</protein>
<sequence length="418" mass="45122">MKAALCVLAVVALAGLCALTNAQSPPEGIVLGDELTSTEFLNTVNLDNCAELTDSSAGYYFEGGAATGLTRDRCSVGGTCQCRQFTDGCDNGNCVRVWPCTVEGGGISSACQAITNCTQTVFETIMEVEVECNRQNMTDKDEADLDEFGAKWKQALAEDCNIGRVCRYNGDSSDTIDVVAYNLFRTYTLNEAHVDDIDACAADTLFRFNRCTVLSARSWPSPDFETFADCMLSYSHYSVSARDQLYSCECGNVTSSTTFDEIQDIFECYRFCAANTADRNCDYVVTTTSTTTTTTTTTTLECPTVETPEAQVVYEFITFGISAPEGNEVRCVGYADGGLASYENVTTDMEDFWTVPLFDGAYGGDYFAIADNSTGSAQLLVTDNLNDTYTHVCSARPAGSSQLCPLVMTDPTSSSTVA</sequence>
<accession>F2UST2</accession>
<dbReference type="EMBL" id="GL832996">
    <property type="protein sequence ID" value="EGD81191.1"/>
    <property type="molecule type" value="Genomic_DNA"/>
</dbReference>
<keyword evidence="3" id="KW-1185">Reference proteome</keyword>
<proteinExistence type="predicted"/>
<dbReference type="InParanoid" id="F2UST2"/>
<dbReference type="GeneID" id="16068250"/>
<evidence type="ECO:0000313" key="3">
    <source>
        <dbReference type="Proteomes" id="UP000007799"/>
    </source>
</evidence>
<evidence type="ECO:0000313" key="2">
    <source>
        <dbReference type="EMBL" id="EGD81191.1"/>
    </source>
</evidence>
<keyword evidence="1" id="KW-0732">Signal</keyword>
<gene>
    <name evidence="2" type="ORF">PTSG_13157</name>
</gene>
<name>F2UST2_SALR5</name>
<feature type="signal peptide" evidence="1">
    <location>
        <begin position="1"/>
        <end position="22"/>
    </location>
</feature>
<dbReference type="KEGG" id="sre:PTSG_13157"/>
<dbReference type="Proteomes" id="UP000007799">
    <property type="component" value="Unassembled WGS sequence"/>
</dbReference>
<reference evidence="2" key="1">
    <citation type="submission" date="2009-08" db="EMBL/GenBank/DDBJ databases">
        <title>Annotation of Salpingoeca rosetta.</title>
        <authorList>
            <consortium name="The Broad Institute Genome Sequencing Platform"/>
            <person name="Russ C."/>
            <person name="Cuomo C."/>
            <person name="Burger G."/>
            <person name="Gray M.W."/>
            <person name="Holland P.W.H."/>
            <person name="King N."/>
            <person name="Lang F.B.F."/>
            <person name="Roger A.J."/>
            <person name="Ruiz-Trillo I."/>
            <person name="Young S.K."/>
            <person name="Zeng Q."/>
            <person name="Gargeya S."/>
            <person name="Alvarado L."/>
            <person name="Berlin A."/>
            <person name="Chapman S.B."/>
            <person name="Chen Z."/>
            <person name="Freedman E."/>
            <person name="Gellesch M."/>
            <person name="Goldberg J."/>
            <person name="Griggs A."/>
            <person name="Gujja S."/>
            <person name="Heilman E."/>
            <person name="Heiman D."/>
            <person name="Howarth C."/>
            <person name="Mehta T."/>
            <person name="Neiman D."/>
            <person name="Pearson M."/>
            <person name="Roberts A."/>
            <person name="Saif S."/>
            <person name="Shea T."/>
            <person name="Shenoy N."/>
            <person name="Sisk P."/>
            <person name="Stolte C."/>
            <person name="Sykes S."/>
            <person name="White J."/>
            <person name="Yandava C."/>
            <person name="Haas B."/>
            <person name="Nusbaum C."/>
            <person name="Birren B."/>
        </authorList>
    </citation>
    <scope>NUCLEOTIDE SEQUENCE [LARGE SCALE GENOMIC DNA]</scope>
    <source>
        <strain evidence="2">ATCC 50818</strain>
    </source>
</reference>
<feature type="chain" id="PRO_5003290957" evidence="1">
    <location>
        <begin position="23"/>
        <end position="418"/>
    </location>
</feature>